<reference evidence="1" key="1">
    <citation type="submission" date="2018-07" db="EMBL/GenBank/DDBJ databases">
        <authorList>
            <consortium name="GenomeTrakr network: Whole genome sequencing for foodborne pathogen traceback"/>
        </authorList>
    </citation>
    <scope>NUCLEOTIDE SEQUENCE</scope>
    <source>
        <strain evidence="1">NY55655740</strain>
    </source>
</reference>
<dbReference type="EMBL" id="AAKWKH010000024">
    <property type="protein sequence ID" value="ECW4329933.1"/>
    <property type="molecule type" value="Genomic_DNA"/>
</dbReference>
<evidence type="ECO:0000313" key="1">
    <source>
        <dbReference type="EMBL" id="ECW4329933.1"/>
    </source>
</evidence>
<sequence>MAKAKVLINDTDEAVIKNALDVEDMNEVNINVTRKKKTGFLGTYSIVFHDSVKTLSKMNLKPNAYKIVMYLFGIIEMGNILVNFSQKKIADDLGLQPSNVSRAFKELFDKGVLIKDSEDGHVYLNSNLCTMGVPKNFDQKRMKSLQKSNIETEDFKNQINLFTPTNTAKIKTNDKKVIKKKEKENVLEFPMQNDWVDIE</sequence>
<protein>
    <submittedName>
        <fullName evidence="1">Crp/Fnr family transcriptional regulator</fullName>
    </submittedName>
</protein>
<dbReference type="InterPro" id="IPR036390">
    <property type="entry name" value="WH_DNA-bd_sf"/>
</dbReference>
<proteinExistence type="predicted"/>
<dbReference type="Gene3D" id="1.10.10.10">
    <property type="entry name" value="Winged helix-like DNA-binding domain superfamily/Winged helix DNA-binding domain"/>
    <property type="match status" value="1"/>
</dbReference>
<gene>
    <name evidence="1" type="ORF">ABA14_23175</name>
</gene>
<name>A0A614C0S1_SALEN</name>
<dbReference type="AlphaFoldDB" id="A0A614C0S1"/>
<dbReference type="InterPro" id="IPR036388">
    <property type="entry name" value="WH-like_DNA-bd_sf"/>
</dbReference>
<organism evidence="1">
    <name type="scientific">Salmonella enteritidis</name>
    <dbReference type="NCBI Taxonomy" id="149539"/>
    <lineage>
        <taxon>Bacteria</taxon>
        <taxon>Pseudomonadati</taxon>
        <taxon>Pseudomonadota</taxon>
        <taxon>Gammaproteobacteria</taxon>
        <taxon>Enterobacterales</taxon>
        <taxon>Enterobacteriaceae</taxon>
        <taxon>Salmonella</taxon>
    </lineage>
</organism>
<accession>A0A614C0S1</accession>
<comment type="caution">
    <text evidence="1">The sequence shown here is derived from an EMBL/GenBank/DDBJ whole genome shotgun (WGS) entry which is preliminary data.</text>
</comment>
<dbReference type="SUPFAM" id="SSF46785">
    <property type="entry name" value="Winged helix' DNA-binding domain"/>
    <property type="match status" value="1"/>
</dbReference>